<proteinExistence type="predicted"/>
<protein>
    <submittedName>
        <fullName evidence="2">Uncharacterized protein</fullName>
    </submittedName>
</protein>
<dbReference type="GeneID" id="54481403"/>
<keyword evidence="1" id="KW-0812">Transmembrane</keyword>
<sequence length="124" mass="14043">MLDRDACAASWSGGCQLSLLARLAVAFYLPRSSMLKYISSSVIYVVAIVVIRFLACRESFSMQASITKAQSRSDLYPRQRCEANGYMCQVRRRKNVRRNGSKKTTTNDKATKARYNCKATRSRL</sequence>
<evidence type="ECO:0000256" key="1">
    <source>
        <dbReference type="SAM" id="Phobius"/>
    </source>
</evidence>
<keyword evidence="3" id="KW-1185">Reference proteome</keyword>
<gene>
    <name evidence="2" type="ORF">EJ05DRAFT_270441</name>
</gene>
<reference evidence="2" key="1">
    <citation type="journal article" date="2020" name="Stud. Mycol.">
        <title>101 Dothideomycetes genomes: a test case for predicting lifestyles and emergence of pathogens.</title>
        <authorList>
            <person name="Haridas S."/>
            <person name="Albert R."/>
            <person name="Binder M."/>
            <person name="Bloem J."/>
            <person name="Labutti K."/>
            <person name="Salamov A."/>
            <person name="Andreopoulos B."/>
            <person name="Baker S."/>
            <person name="Barry K."/>
            <person name="Bills G."/>
            <person name="Bluhm B."/>
            <person name="Cannon C."/>
            <person name="Castanera R."/>
            <person name="Culley D."/>
            <person name="Daum C."/>
            <person name="Ezra D."/>
            <person name="Gonzalez J."/>
            <person name="Henrissat B."/>
            <person name="Kuo A."/>
            <person name="Liang C."/>
            <person name="Lipzen A."/>
            <person name="Lutzoni F."/>
            <person name="Magnuson J."/>
            <person name="Mondo S."/>
            <person name="Nolan M."/>
            <person name="Ohm R."/>
            <person name="Pangilinan J."/>
            <person name="Park H.-J."/>
            <person name="Ramirez L."/>
            <person name="Alfaro M."/>
            <person name="Sun H."/>
            <person name="Tritt A."/>
            <person name="Yoshinaga Y."/>
            <person name="Zwiers L.-H."/>
            <person name="Turgeon B."/>
            <person name="Goodwin S."/>
            <person name="Spatafora J."/>
            <person name="Crous P."/>
            <person name="Grigoriev I."/>
        </authorList>
    </citation>
    <scope>NUCLEOTIDE SEQUENCE</scope>
    <source>
        <strain evidence="2">CBS 121739</strain>
    </source>
</reference>
<dbReference type="AlphaFoldDB" id="A0A6A6VPU3"/>
<name>A0A6A6VPU3_9PEZI</name>
<dbReference type="RefSeq" id="XP_033595109.1">
    <property type="nucleotide sequence ID" value="XM_033740349.1"/>
</dbReference>
<accession>A0A6A6VPU3</accession>
<evidence type="ECO:0000313" key="3">
    <source>
        <dbReference type="Proteomes" id="UP000799437"/>
    </source>
</evidence>
<evidence type="ECO:0000313" key="2">
    <source>
        <dbReference type="EMBL" id="KAF2752658.1"/>
    </source>
</evidence>
<keyword evidence="1" id="KW-1133">Transmembrane helix</keyword>
<organism evidence="2 3">
    <name type="scientific">Pseudovirgaria hyperparasitica</name>
    <dbReference type="NCBI Taxonomy" id="470096"/>
    <lineage>
        <taxon>Eukaryota</taxon>
        <taxon>Fungi</taxon>
        <taxon>Dikarya</taxon>
        <taxon>Ascomycota</taxon>
        <taxon>Pezizomycotina</taxon>
        <taxon>Dothideomycetes</taxon>
        <taxon>Dothideomycetes incertae sedis</taxon>
        <taxon>Acrospermales</taxon>
        <taxon>Acrospermaceae</taxon>
        <taxon>Pseudovirgaria</taxon>
    </lineage>
</organism>
<dbReference type="Proteomes" id="UP000799437">
    <property type="component" value="Unassembled WGS sequence"/>
</dbReference>
<dbReference type="EMBL" id="ML996602">
    <property type="protein sequence ID" value="KAF2752658.1"/>
    <property type="molecule type" value="Genomic_DNA"/>
</dbReference>
<keyword evidence="1" id="KW-0472">Membrane</keyword>
<feature type="transmembrane region" description="Helical" evidence="1">
    <location>
        <begin position="36"/>
        <end position="55"/>
    </location>
</feature>